<dbReference type="HOGENOM" id="CLU_764564_0_0_0"/>
<feature type="region of interest" description="Disordered" evidence="1">
    <location>
        <begin position="342"/>
        <end position="362"/>
    </location>
</feature>
<protein>
    <submittedName>
        <fullName evidence="3">Uncharacterized protein</fullName>
    </submittedName>
</protein>
<dbReference type="InParanoid" id="E8R3X6"/>
<feature type="compositionally biased region" description="Polar residues" evidence="1">
    <location>
        <begin position="345"/>
        <end position="355"/>
    </location>
</feature>
<evidence type="ECO:0000256" key="1">
    <source>
        <dbReference type="SAM" id="MobiDB-lite"/>
    </source>
</evidence>
<gene>
    <name evidence="3" type="ordered locus">Isop_3142</name>
</gene>
<feature type="signal peptide" evidence="2">
    <location>
        <begin position="1"/>
        <end position="23"/>
    </location>
</feature>
<reference key="1">
    <citation type="submission" date="2010-11" db="EMBL/GenBank/DDBJ databases">
        <title>The complete sequence of chromosome of Isophaera pallida ATCC 43644.</title>
        <authorList>
            <consortium name="US DOE Joint Genome Institute (JGI-PGF)"/>
            <person name="Lucas S."/>
            <person name="Copeland A."/>
            <person name="Lapidus A."/>
            <person name="Bruce D."/>
            <person name="Goodwin L."/>
            <person name="Pitluck S."/>
            <person name="Kyrpides N."/>
            <person name="Mavromatis K."/>
            <person name="Pagani I."/>
            <person name="Ivanova N."/>
            <person name="Saunders E."/>
            <person name="Brettin T."/>
            <person name="Detter J.C."/>
            <person name="Han C."/>
            <person name="Tapia R."/>
            <person name="Land M."/>
            <person name="Hauser L."/>
            <person name="Markowitz V."/>
            <person name="Cheng J.-F."/>
            <person name="Hugenholtz P."/>
            <person name="Woyke T."/>
            <person name="Wu D."/>
            <person name="Eisen J.A."/>
        </authorList>
    </citation>
    <scope>NUCLEOTIDE SEQUENCE</scope>
    <source>
        <strain>ATCC 43644</strain>
    </source>
</reference>
<proteinExistence type="predicted"/>
<evidence type="ECO:0000313" key="4">
    <source>
        <dbReference type="Proteomes" id="UP000008631"/>
    </source>
</evidence>
<dbReference type="AlphaFoldDB" id="E8R3X6"/>
<dbReference type="Proteomes" id="UP000008631">
    <property type="component" value="Chromosome"/>
</dbReference>
<reference evidence="3 4" key="2">
    <citation type="journal article" date="2011" name="Stand. Genomic Sci.">
        <title>Complete genome sequence of Isosphaera pallida type strain (IS1B).</title>
        <authorList>
            <consortium name="US DOE Joint Genome Institute (JGI-PGF)"/>
            <person name="Goker M."/>
            <person name="Cleland D."/>
            <person name="Saunders E."/>
            <person name="Lapidus A."/>
            <person name="Nolan M."/>
            <person name="Lucas S."/>
            <person name="Hammon N."/>
            <person name="Deshpande S."/>
            <person name="Cheng J.F."/>
            <person name="Tapia R."/>
            <person name="Han C."/>
            <person name="Goodwin L."/>
            <person name="Pitluck S."/>
            <person name="Liolios K."/>
            <person name="Pagani I."/>
            <person name="Ivanova N."/>
            <person name="Mavromatis K."/>
            <person name="Pati A."/>
            <person name="Chen A."/>
            <person name="Palaniappan K."/>
            <person name="Land M."/>
            <person name="Hauser L."/>
            <person name="Chang Y.J."/>
            <person name="Jeffries C.D."/>
            <person name="Detter J.C."/>
            <person name="Beck B."/>
            <person name="Woyke T."/>
            <person name="Bristow J."/>
            <person name="Eisen J.A."/>
            <person name="Markowitz V."/>
            <person name="Hugenholtz P."/>
            <person name="Kyrpides N.C."/>
            <person name="Klenk H.P."/>
        </authorList>
    </citation>
    <scope>NUCLEOTIDE SEQUENCE [LARGE SCALE GENOMIC DNA]</scope>
    <source>
        <strain evidence="4">ATCC 43644 / DSM 9630 / IS1B</strain>
    </source>
</reference>
<evidence type="ECO:0000313" key="3">
    <source>
        <dbReference type="EMBL" id="ADV63706.1"/>
    </source>
</evidence>
<dbReference type="KEGG" id="ipa:Isop_3142"/>
<keyword evidence="4" id="KW-1185">Reference proteome</keyword>
<organism evidence="3 4">
    <name type="scientific">Isosphaera pallida (strain ATCC 43644 / DSM 9630 / IS1B)</name>
    <dbReference type="NCBI Taxonomy" id="575540"/>
    <lineage>
        <taxon>Bacteria</taxon>
        <taxon>Pseudomonadati</taxon>
        <taxon>Planctomycetota</taxon>
        <taxon>Planctomycetia</taxon>
        <taxon>Isosphaerales</taxon>
        <taxon>Isosphaeraceae</taxon>
        <taxon>Isosphaera</taxon>
    </lineage>
</organism>
<dbReference type="eggNOG" id="ENOG5032QV9">
    <property type="taxonomic scope" value="Bacteria"/>
</dbReference>
<sequence length="362" mass="39886">MRNRLVRLGISLSWGLAAGLSWGASEGGVVPQSKVSELVGEPNPAQPVGEVDPAQEVNRLYRELRQVGLVLGGRHRLPLPPPTMPDGLDAASQRAILEALPNRNQTVEQFARKSVVSPFAMRFRDYPAVEGLDPIHGIDVWFVAHGSLEALTDPAFFAPPPHRQGGEEELGSAKARVLSPSQLKARGVASSDLDTGRERVALVNLRLFDKVELNVAGQSIWTQTPAGDPAAARPTTPSSLTVAARIDRRFDHDPQSPNHWRPILRQGGREIVGDPRTYTDAAWYYKVTPLVEPPGALFIEAHLVYVEPKDWFQGANLLRSKLPIVIQSEIRAFRKRLDLHDQARRNPTTVPSDTTARVRANR</sequence>
<dbReference type="EMBL" id="CP002353">
    <property type="protein sequence ID" value="ADV63706.1"/>
    <property type="molecule type" value="Genomic_DNA"/>
</dbReference>
<feature type="chain" id="PRO_5003226309" evidence="2">
    <location>
        <begin position="24"/>
        <end position="362"/>
    </location>
</feature>
<name>E8R3X6_ISOPI</name>
<evidence type="ECO:0000256" key="2">
    <source>
        <dbReference type="SAM" id="SignalP"/>
    </source>
</evidence>
<accession>E8R3X6</accession>
<keyword evidence="2" id="KW-0732">Signal</keyword>